<keyword evidence="2" id="KW-0732">Signal</keyword>
<evidence type="ECO:0000256" key="2">
    <source>
        <dbReference type="SAM" id="SignalP"/>
    </source>
</evidence>
<comment type="caution">
    <text evidence="3">The sequence shown here is derived from an EMBL/GenBank/DDBJ whole genome shotgun (WGS) entry which is preliminary data.</text>
</comment>
<feature type="chain" id="PRO_5038917837" description="LpqV protein" evidence="2">
    <location>
        <begin position="26"/>
        <end position="145"/>
    </location>
</feature>
<evidence type="ECO:0000313" key="4">
    <source>
        <dbReference type="Proteomes" id="UP000315759"/>
    </source>
</evidence>
<dbReference type="RefSeq" id="WP_142555961.1">
    <property type="nucleotide sequence ID" value="NZ_VIFX01000074.1"/>
</dbReference>
<proteinExistence type="predicted"/>
<sequence length="145" mass="14505">MRSYPTYAVAAVAALLAGCSSGSDGADSAPSSTAAGSAATTTTSLQTHTAEPGATGVSANGVTTAVGAPAESTEDEYFQACHAAKVWMQERGGDQKAQFEPYLESVQKSDAAGPGTFGAPWSRLTRARQSAVIVAAEAAADDLCG</sequence>
<evidence type="ECO:0008006" key="5">
    <source>
        <dbReference type="Google" id="ProtNLM"/>
    </source>
</evidence>
<reference evidence="3 4" key="1">
    <citation type="submission" date="2018-10" db="EMBL/GenBank/DDBJ databases">
        <title>Draft genome of Mycobacterium hodleri strain B.</title>
        <authorList>
            <person name="Amande T.J."/>
            <person name="Mcgenity T.J."/>
        </authorList>
    </citation>
    <scope>NUCLEOTIDE SEQUENCE [LARGE SCALE GENOMIC DNA]</scope>
    <source>
        <strain evidence="3 4">B</strain>
    </source>
</reference>
<dbReference type="Proteomes" id="UP000315759">
    <property type="component" value="Unassembled WGS sequence"/>
</dbReference>
<accession>A0A544VR30</accession>
<name>A0A544VR30_9MYCO</name>
<dbReference type="AlphaFoldDB" id="A0A544VR30"/>
<keyword evidence="4" id="KW-1185">Reference proteome</keyword>
<feature type="compositionally biased region" description="Low complexity" evidence="1">
    <location>
        <begin position="23"/>
        <end position="44"/>
    </location>
</feature>
<feature type="signal peptide" evidence="2">
    <location>
        <begin position="1"/>
        <end position="25"/>
    </location>
</feature>
<feature type="region of interest" description="Disordered" evidence="1">
    <location>
        <begin position="23"/>
        <end position="68"/>
    </location>
</feature>
<dbReference type="InterPro" id="IPR020377">
    <property type="entry name" value="Uncharacterised_LpqV"/>
</dbReference>
<evidence type="ECO:0000256" key="1">
    <source>
        <dbReference type="SAM" id="MobiDB-lite"/>
    </source>
</evidence>
<dbReference type="Pfam" id="PF17301">
    <property type="entry name" value="LpqV"/>
    <property type="match status" value="1"/>
</dbReference>
<dbReference type="EMBL" id="VIFX01000074">
    <property type="protein sequence ID" value="TQR82435.1"/>
    <property type="molecule type" value="Genomic_DNA"/>
</dbReference>
<protein>
    <recommendedName>
        <fullName evidence="5">LpqV protein</fullName>
    </recommendedName>
</protein>
<organism evidence="3 4">
    <name type="scientific">Mycolicibacterium hodleri</name>
    <dbReference type="NCBI Taxonomy" id="49897"/>
    <lineage>
        <taxon>Bacteria</taxon>
        <taxon>Bacillati</taxon>
        <taxon>Actinomycetota</taxon>
        <taxon>Actinomycetes</taxon>
        <taxon>Mycobacteriales</taxon>
        <taxon>Mycobacteriaceae</taxon>
        <taxon>Mycolicibacterium</taxon>
    </lineage>
</organism>
<dbReference type="PROSITE" id="PS51257">
    <property type="entry name" value="PROKAR_LIPOPROTEIN"/>
    <property type="match status" value="1"/>
</dbReference>
<evidence type="ECO:0000313" key="3">
    <source>
        <dbReference type="EMBL" id="TQR82435.1"/>
    </source>
</evidence>
<gene>
    <name evidence="3" type="ORF">D8S82_32105</name>
</gene>